<dbReference type="EMBL" id="KN831782">
    <property type="protein sequence ID" value="KIM40740.1"/>
    <property type="molecule type" value="Genomic_DNA"/>
</dbReference>
<dbReference type="HOGENOM" id="CLU_897309_0_0_1"/>
<dbReference type="Gene3D" id="2.170.260.40">
    <property type="match status" value="1"/>
</dbReference>
<proteinExistence type="predicted"/>
<feature type="domain" description="5'-3' exoribonuclease 1 D1" evidence="1">
    <location>
        <begin position="1"/>
        <end position="148"/>
    </location>
</feature>
<evidence type="ECO:0000313" key="3">
    <source>
        <dbReference type="EMBL" id="KIM40740.1"/>
    </source>
</evidence>
<dbReference type="Pfam" id="PF18332">
    <property type="entry name" value="XRN1_D1"/>
    <property type="match status" value="1"/>
</dbReference>
<dbReference type="InterPro" id="IPR040992">
    <property type="entry name" value="XRN1_D1"/>
</dbReference>
<dbReference type="OrthoDB" id="372487at2759"/>
<gene>
    <name evidence="3" type="ORF">M413DRAFT_72817</name>
</gene>
<evidence type="ECO:0000313" key="4">
    <source>
        <dbReference type="Proteomes" id="UP000053424"/>
    </source>
</evidence>
<dbReference type="InterPro" id="IPR047007">
    <property type="entry name" value="XRN1_D1_sf"/>
</dbReference>
<name>A0A0C3BVU2_HEBCY</name>
<evidence type="ECO:0000259" key="2">
    <source>
        <dbReference type="Pfam" id="PF18334"/>
    </source>
</evidence>
<evidence type="ECO:0000259" key="1">
    <source>
        <dbReference type="Pfam" id="PF18332"/>
    </source>
</evidence>
<dbReference type="AlphaFoldDB" id="A0A0C3BVU2"/>
<accession>A0A0C3BVU2</accession>
<reference evidence="3 4" key="1">
    <citation type="submission" date="2014-04" db="EMBL/GenBank/DDBJ databases">
        <authorList>
            <consortium name="DOE Joint Genome Institute"/>
            <person name="Kuo A."/>
            <person name="Gay G."/>
            <person name="Dore J."/>
            <person name="Kohler A."/>
            <person name="Nagy L.G."/>
            <person name="Floudas D."/>
            <person name="Copeland A."/>
            <person name="Barry K.W."/>
            <person name="Cichocki N."/>
            <person name="Veneault-Fourrey C."/>
            <person name="LaButti K."/>
            <person name="Lindquist E.A."/>
            <person name="Lipzen A."/>
            <person name="Lundell T."/>
            <person name="Morin E."/>
            <person name="Murat C."/>
            <person name="Sun H."/>
            <person name="Tunlid A."/>
            <person name="Henrissat B."/>
            <person name="Grigoriev I.V."/>
            <person name="Hibbett D.S."/>
            <person name="Martin F."/>
            <person name="Nordberg H.P."/>
            <person name="Cantor M.N."/>
            <person name="Hua S.X."/>
        </authorList>
    </citation>
    <scope>NUCLEOTIDE SEQUENCE [LARGE SCALE GENOMIC DNA]</scope>
    <source>
        <strain evidence="4">h7</strain>
    </source>
</reference>
<dbReference type="Gene3D" id="2.30.30.30">
    <property type="match status" value="1"/>
</dbReference>
<keyword evidence="4" id="KW-1185">Reference proteome</keyword>
<protein>
    <submittedName>
        <fullName evidence="3">Uncharacterized protein</fullName>
    </submittedName>
</protein>
<feature type="domain" description="Exoribonuclease Xrn1 D2/D3" evidence="2">
    <location>
        <begin position="152"/>
        <end position="291"/>
    </location>
</feature>
<sequence>MIVHIQNPYENLKTEDIAKKIIGQRMFMNWPFLQEGQVVAVSDSLFKYEMMVVTPGTPARVISNPHAPQGLGHWKMKSERIEQYYSKRCGVITGNVDILLHVRPLKGLKRLESGAFVKDYEGPNKEVEQAVQMCLSEVISEDPRYLEREAPPLSEEFPDGSKIFFLGEHAYGVAAQVSATTNTTLSVILAFFPSELAENEKFKAVVNNRQQSRYYPSFKAAEQVGITGRALGKITSSFMVITSDNQKTNLGLSLKFEAKALKVIDYSRKEGRNWDYSQKAVDLLKEYKARNLSFLLPVFVADTGLVGNVP</sequence>
<organism evidence="3 4">
    <name type="scientific">Hebeloma cylindrosporum</name>
    <dbReference type="NCBI Taxonomy" id="76867"/>
    <lineage>
        <taxon>Eukaryota</taxon>
        <taxon>Fungi</taxon>
        <taxon>Dikarya</taxon>
        <taxon>Basidiomycota</taxon>
        <taxon>Agaricomycotina</taxon>
        <taxon>Agaricomycetes</taxon>
        <taxon>Agaricomycetidae</taxon>
        <taxon>Agaricales</taxon>
        <taxon>Agaricineae</taxon>
        <taxon>Hymenogastraceae</taxon>
        <taxon>Hebeloma</taxon>
    </lineage>
</organism>
<dbReference type="Proteomes" id="UP000053424">
    <property type="component" value="Unassembled WGS sequence"/>
</dbReference>
<dbReference type="InterPro" id="IPR041106">
    <property type="entry name" value="XRN1_D2_D3"/>
</dbReference>
<dbReference type="Pfam" id="PF18334">
    <property type="entry name" value="XRN1_D2_D3"/>
    <property type="match status" value="1"/>
</dbReference>
<reference evidence="4" key="2">
    <citation type="submission" date="2015-01" db="EMBL/GenBank/DDBJ databases">
        <title>Evolutionary Origins and Diversification of the Mycorrhizal Mutualists.</title>
        <authorList>
            <consortium name="DOE Joint Genome Institute"/>
            <consortium name="Mycorrhizal Genomics Consortium"/>
            <person name="Kohler A."/>
            <person name="Kuo A."/>
            <person name="Nagy L.G."/>
            <person name="Floudas D."/>
            <person name="Copeland A."/>
            <person name="Barry K.W."/>
            <person name="Cichocki N."/>
            <person name="Veneault-Fourrey C."/>
            <person name="LaButti K."/>
            <person name="Lindquist E.A."/>
            <person name="Lipzen A."/>
            <person name="Lundell T."/>
            <person name="Morin E."/>
            <person name="Murat C."/>
            <person name="Riley R."/>
            <person name="Ohm R."/>
            <person name="Sun H."/>
            <person name="Tunlid A."/>
            <person name="Henrissat B."/>
            <person name="Grigoriev I.V."/>
            <person name="Hibbett D.S."/>
            <person name="Martin F."/>
        </authorList>
    </citation>
    <scope>NUCLEOTIDE SEQUENCE [LARGE SCALE GENOMIC DNA]</scope>
    <source>
        <strain evidence="4">h7</strain>
    </source>
</reference>
<dbReference type="InterPro" id="IPR014722">
    <property type="entry name" value="Rib_uL2_dom2"/>
</dbReference>
<dbReference type="STRING" id="686832.A0A0C3BVU2"/>